<dbReference type="AlphaFoldDB" id="A0A672JLW4"/>
<gene>
    <name evidence="8" type="primary">LOC115391956</name>
</gene>
<dbReference type="SUPFAM" id="SSF48726">
    <property type="entry name" value="Immunoglobulin"/>
    <property type="match status" value="2"/>
</dbReference>
<dbReference type="Gene3D" id="2.60.40.10">
    <property type="entry name" value="Immunoglobulins"/>
    <property type="match status" value="2"/>
</dbReference>
<feature type="signal peptide" evidence="6">
    <location>
        <begin position="1"/>
        <end position="21"/>
    </location>
</feature>
<evidence type="ECO:0000259" key="7">
    <source>
        <dbReference type="PROSITE" id="PS50835"/>
    </source>
</evidence>
<keyword evidence="3 5" id="KW-0472">Membrane</keyword>
<evidence type="ECO:0000256" key="4">
    <source>
        <dbReference type="ARBA" id="ARBA00023180"/>
    </source>
</evidence>
<dbReference type="PANTHER" id="PTHR12080">
    <property type="entry name" value="SIGNALING LYMPHOCYTIC ACTIVATION MOLECULE"/>
    <property type="match status" value="1"/>
</dbReference>
<keyword evidence="2 6" id="KW-0732">Signal</keyword>
<keyword evidence="5" id="KW-1133">Transmembrane helix</keyword>
<dbReference type="Ensembl" id="ENSSFAT00005055863.1">
    <property type="protein sequence ID" value="ENSSFAP00005054184.1"/>
    <property type="gene ID" value="ENSSFAG00005025818.1"/>
</dbReference>
<dbReference type="GO" id="GO:0016020">
    <property type="term" value="C:membrane"/>
    <property type="evidence" value="ECO:0007669"/>
    <property type="project" value="UniProtKB-SubCell"/>
</dbReference>
<dbReference type="InterPro" id="IPR007110">
    <property type="entry name" value="Ig-like_dom"/>
</dbReference>
<dbReference type="InterPro" id="IPR036179">
    <property type="entry name" value="Ig-like_dom_sf"/>
</dbReference>
<evidence type="ECO:0000256" key="3">
    <source>
        <dbReference type="ARBA" id="ARBA00023136"/>
    </source>
</evidence>
<feature type="transmembrane region" description="Helical" evidence="5">
    <location>
        <begin position="218"/>
        <end position="245"/>
    </location>
</feature>
<evidence type="ECO:0000313" key="9">
    <source>
        <dbReference type="Proteomes" id="UP000472267"/>
    </source>
</evidence>
<feature type="domain" description="Ig-like" evidence="7">
    <location>
        <begin position="123"/>
        <end position="193"/>
    </location>
</feature>
<dbReference type="Proteomes" id="UP000472267">
    <property type="component" value="Chromosome 7"/>
</dbReference>
<dbReference type="InParanoid" id="A0A672JLW4"/>
<protein>
    <recommendedName>
        <fullName evidence="7">Ig-like domain-containing protein</fullName>
    </recommendedName>
</protein>
<feature type="chain" id="PRO_5025494668" description="Ig-like domain-containing protein" evidence="6">
    <location>
        <begin position="22"/>
        <end position="255"/>
    </location>
</feature>
<accession>A0A672JLW4</accession>
<comment type="subcellular location">
    <subcellularLocation>
        <location evidence="1">Membrane</location>
    </subcellularLocation>
</comment>
<dbReference type="GO" id="GO:0005911">
    <property type="term" value="C:cell-cell junction"/>
    <property type="evidence" value="ECO:0007669"/>
    <property type="project" value="TreeGrafter"/>
</dbReference>
<keyword evidence="5" id="KW-0812">Transmembrane</keyword>
<evidence type="ECO:0000256" key="5">
    <source>
        <dbReference type="SAM" id="Phobius"/>
    </source>
</evidence>
<dbReference type="InterPro" id="IPR015631">
    <property type="entry name" value="CD2/SLAM_rcpt"/>
</dbReference>
<evidence type="ECO:0000313" key="8">
    <source>
        <dbReference type="Ensembl" id="ENSSFAP00005054184.1"/>
    </source>
</evidence>
<dbReference type="OMA" id="GPRNHRS"/>
<reference evidence="8" key="3">
    <citation type="submission" date="2025-09" db="UniProtKB">
        <authorList>
            <consortium name="Ensembl"/>
        </authorList>
    </citation>
    <scope>IDENTIFICATION</scope>
</reference>
<sequence>MACFAATFAVVVLLGFISVSADKKDACDVYAAVGQSPVLPFSYEKLTSSHVLRWTHNNTIVFYRQGRVSVGKPDDVSAAGSLQLRNVKFSSAGAYRADALQPNGTLAKTWAGRLCVVDKAPKPEVRYVCDFKFSAVNLDCVVAKPEGLAFSWTLDKKTLPGETRQAMRISLNQLKGERSFTCSVVNRASQETSDTVHPACKSPPPPPLLCFTDKTVKAAAAGGAALVLLLITIIVVHTLLMCLFLSQWTLEIVYI</sequence>
<name>A0A672JLW4_SALFA</name>
<proteinExistence type="predicted"/>
<evidence type="ECO:0000256" key="1">
    <source>
        <dbReference type="ARBA" id="ARBA00004370"/>
    </source>
</evidence>
<dbReference type="InterPro" id="IPR013783">
    <property type="entry name" value="Ig-like_fold"/>
</dbReference>
<keyword evidence="9" id="KW-1185">Reference proteome</keyword>
<evidence type="ECO:0000256" key="6">
    <source>
        <dbReference type="SAM" id="SignalP"/>
    </source>
</evidence>
<organism evidence="8 9">
    <name type="scientific">Salarias fasciatus</name>
    <name type="common">Jewelled blenny</name>
    <name type="synonym">Blennius fasciatus</name>
    <dbReference type="NCBI Taxonomy" id="181472"/>
    <lineage>
        <taxon>Eukaryota</taxon>
        <taxon>Metazoa</taxon>
        <taxon>Chordata</taxon>
        <taxon>Craniata</taxon>
        <taxon>Vertebrata</taxon>
        <taxon>Euteleostomi</taxon>
        <taxon>Actinopterygii</taxon>
        <taxon>Neopterygii</taxon>
        <taxon>Teleostei</taxon>
        <taxon>Neoteleostei</taxon>
        <taxon>Acanthomorphata</taxon>
        <taxon>Ovalentaria</taxon>
        <taxon>Blenniimorphae</taxon>
        <taxon>Blenniiformes</taxon>
        <taxon>Blennioidei</taxon>
        <taxon>Blenniidae</taxon>
        <taxon>Salariinae</taxon>
        <taxon>Salarias</taxon>
    </lineage>
</organism>
<dbReference type="PROSITE" id="PS50835">
    <property type="entry name" value="IG_LIKE"/>
    <property type="match status" value="1"/>
</dbReference>
<reference evidence="8" key="2">
    <citation type="submission" date="2025-08" db="UniProtKB">
        <authorList>
            <consortium name="Ensembl"/>
        </authorList>
    </citation>
    <scope>IDENTIFICATION</scope>
</reference>
<evidence type="ECO:0000256" key="2">
    <source>
        <dbReference type="ARBA" id="ARBA00022729"/>
    </source>
</evidence>
<dbReference type="PANTHER" id="PTHR12080:SF59">
    <property type="entry name" value="HEPATIC AND GLIAL CELL ADHESION MOLECULE"/>
    <property type="match status" value="1"/>
</dbReference>
<reference evidence="8" key="1">
    <citation type="submission" date="2019-06" db="EMBL/GenBank/DDBJ databases">
        <authorList>
            <consortium name="Wellcome Sanger Institute Data Sharing"/>
        </authorList>
    </citation>
    <scope>NUCLEOTIDE SEQUENCE [LARGE SCALE GENOMIC DNA]</scope>
</reference>
<keyword evidence="4" id="KW-0325">Glycoprotein</keyword>